<accession>A0A8X6MKH8</accession>
<comment type="caution">
    <text evidence="3">The sequence shown here is derived from an EMBL/GenBank/DDBJ whole genome shotgun (WGS) entry which is preliminary data.</text>
</comment>
<proteinExistence type="predicted"/>
<sequence>MDFLKALQFSGLLFVNNFIRIVIDTMETYVFVISILLLTSGTTLGKQDNGNDLDNGNNSSRNSRKYDNFFNKANFPDKSTSTEDTSKPVYSDAGSEAAKPSRGDDQYPAFNVYKGYDKTPSFDQKHYPVINSYKGFPYYPKGEFAKPEDGGIAFPTEEQLMEMMMMMNAMNKLQISPKKDEQGFLAKLMMDPKTYMLAAIVPLVIMIASFLPMLANYMMSGPSMPSVVTTIANSKMARAVRDSDLAEKVLENLMEFGTKVLEGDDCIQQAICEIALSQGGLENMRSVAFIAKRIGKEKWLENWGAKELVSALESSSCDNVCSKKISTKRQ</sequence>
<reference evidence="3" key="1">
    <citation type="submission" date="2020-08" db="EMBL/GenBank/DDBJ databases">
        <title>Multicomponent nature underlies the extraordinary mechanical properties of spider dragline silk.</title>
        <authorList>
            <person name="Kono N."/>
            <person name="Nakamura H."/>
            <person name="Mori M."/>
            <person name="Yoshida Y."/>
            <person name="Ohtoshi R."/>
            <person name="Malay A.D."/>
            <person name="Moran D.A.P."/>
            <person name="Tomita M."/>
            <person name="Numata K."/>
            <person name="Arakawa K."/>
        </authorList>
    </citation>
    <scope>NUCLEOTIDE SEQUENCE</scope>
</reference>
<keyword evidence="2" id="KW-1133">Transmembrane helix</keyword>
<name>A0A8X6MKH8_NEPPI</name>
<evidence type="ECO:0000256" key="1">
    <source>
        <dbReference type="SAM" id="MobiDB-lite"/>
    </source>
</evidence>
<keyword evidence="2" id="KW-0472">Membrane</keyword>
<feature type="compositionally biased region" description="Low complexity" evidence="1">
    <location>
        <begin position="46"/>
        <end position="61"/>
    </location>
</feature>
<protein>
    <submittedName>
        <fullName evidence="3">Uncharacterized protein</fullName>
    </submittedName>
</protein>
<feature type="transmembrane region" description="Helical" evidence="2">
    <location>
        <begin position="195"/>
        <end position="219"/>
    </location>
</feature>
<keyword evidence="2" id="KW-0812">Transmembrane</keyword>
<dbReference type="Proteomes" id="UP000887013">
    <property type="component" value="Unassembled WGS sequence"/>
</dbReference>
<dbReference type="OrthoDB" id="6421121at2759"/>
<gene>
    <name evidence="3" type="primary">AVEN_60010_1</name>
    <name evidence="3" type="ORF">NPIL_607161</name>
</gene>
<keyword evidence="4" id="KW-1185">Reference proteome</keyword>
<dbReference type="AlphaFoldDB" id="A0A8X6MKH8"/>
<evidence type="ECO:0000313" key="3">
    <source>
        <dbReference type="EMBL" id="GFS60307.1"/>
    </source>
</evidence>
<evidence type="ECO:0000256" key="2">
    <source>
        <dbReference type="SAM" id="Phobius"/>
    </source>
</evidence>
<organism evidence="3 4">
    <name type="scientific">Nephila pilipes</name>
    <name type="common">Giant wood spider</name>
    <name type="synonym">Nephila maculata</name>
    <dbReference type="NCBI Taxonomy" id="299642"/>
    <lineage>
        <taxon>Eukaryota</taxon>
        <taxon>Metazoa</taxon>
        <taxon>Ecdysozoa</taxon>
        <taxon>Arthropoda</taxon>
        <taxon>Chelicerata</taxon>
        <taxon>Arachnida</taxon>
        <taxon>Araneae</taxon>
        <taxon>Araneomorphae</taxon>
        <taxon>Entelegynae</taxon>
        <taxon>Araneoidea</taxon>
        <taxon>Nephilidae</taxon>
        <taxon>Nephila</taxon>
    </lineage>
</organism>
<feature type="region of interest" description="Disordered" evidence="1">
    <location>
        <begin position="46"/>
        <end position="106"/>
    </location>
</feature>
<dbReference type="EMBL" id="BMAW01093433">
    <property type="protein sequence ID" value="GFS60307.1"/>
    <property type="molecule type" value="Genomic_DNA"/>
</dbReference>
<evidence type="ECO:0000313" key="4">
    <source>
        <dbReference type="Proteomes" id="UP000887013"/>
    </source>
</evidence>